<dbReference type="PROSITE" id="PS01124">
    <property type="entry name" value="HTH_ARAC_FAMILY_2"/>
    <property type="match status" value="1"/>
</dbReference>
<dbReference type="STRING" id="491952.Mar181_3165"/>
<dbReference type="Proteomes" id="UP000009230">
    <property type="component" value="Chromosome"/>
</dbReference>
<dbReference type="InterPro" id="IPR053142">
    <property type="entry name" value="PchR_regulatory_protein"/>
</dbReference>
<sequence length="315" mass="35604">MTYRVNQDDIISVDQPLNGRQRQLLPEALGACYVDREVIEPGIAIAYSSYTASQNFVEESQIETSEARLSLTFGLSGQSIYQCKSALADDLVFSANHATLTTFGNSEGERIYQEGQKIDQFRILISGSSFDRLSIPFPKEAKDVAYPTQQQHALTSPNTLHYLKRLMTLMHSNQPERPLEKHILVLNLLSEQLSLLQEDRQQYQPAFHHRDEAKIISAKQYMIQNMSLPITLANVCQAVGISESKLKQGTKAIYQLSPHQLLLQIRMEKAWEQLMTGSNVSQTAYFVGYQHASNFSAAFSRYYGFSPKSLLAQKQ</sequence>
<dbReference type="GO" id="GO:0003700">
    <property type="term" value="F:DNA-binding transcription factor activity"/>
    <property type="evidence" value="ECO:0007669"/>
    <property type="project" value="InterPro"/>
</dbReference>
<evidence type="ECO:0000256" key="1">
    <source>
        <dbReference type="ARBA" id="ARBA00023015"/>
    </source>
</evidence>
<proteinExistence type="predicted"/>
<dbReference type="PANTHER" id="PTHR47893">
    <property type="entry name" value="REGULATORY PROTEIN PCHR"/>
    <property type="match status" value="1"/>
</dbReference>
<name>F6CSN0_MARPP</name>
<keyword evidence="2" id="KW-0804">Transcription</keyword>
<evidence type="ECO:0000313" key="4">
    <source>
        <dbReference type="EMBL" id="AEF56188.1"/>
    </source>
</evidence>
<evidence type="ECO:0000313" key="5">
    <source>
        <dbReference type="Proteomes" id="UP000009230"/>
    </source>
</evidence>
<dbReference type="PANTHER" id="PTHR47893:SF1">
    <property type="entry name" value="REGULATORY PROTEIN PCHR"/>
    <property type="match status" value="1"/>
</dbReference>
<dbReference type="RefSeq" id="WP_013797658.1">
    <property type="nucleotide sequence ID" value="NC_015559.1"/>
</dbReference>
<dbReference type="AlphaFoldDB" id="F6CSN0"/>
<dbReference type="SUPFAM" id="SSF46689">
    <property type="entry name" value="Homeodomain-like"/>
    <property type="match status" value="1"/>
</dbReference>
<keyword evidence="5" id="KW-1185">Reference proteome</keyword>
<dbReference type="SMART" id="SM00342">
    <property type="entry name" value="HTH_ARAC"/>
    <property type="match status" value="1"/>
</dbReference>
<dbReference type="OrthoDB" id="6670788at2"/>
<dbReference type="Pfam" id="PF12833">
    <property type="entry name" value="HTH_18"/>
    <property type="match status" value="1"/>
</dbReference>
<keyword evidence="1" id="KW-0805">Transcription regulation</keyword>
<dbReference type="GO" id="GO:0043565">
    <property type="term" value="F:sequence-specific DNA binding"/>
    <property type="evidence" value="ECO:0007669"/>
    <property type="project" value="InterPro"/>
</dbReference>
<dbReference type="Gene3D" id="1.10.10.60">
    <property type="entry name" value="Homeodomain-like"/>
    <property type="match status" value="1"/>
</dbReference>
<dbReference type="InterPro" id="IPR009057">
    <property type="entry name" value="Homeodomain-like_sf"/>
</dbReference>
<dbReference type="eggNOG" id="COG2207">
    <property type="taxonomic scope" value="Bacteria"/>
</dbReference>
<dbReference type="InterPro" id="IPR018060">
    <property type="entry name" value="HTH_AraC"/>
</dbReference>
<evidence type="ECO:0000259" key="3">
    <source>
        <dbReference type="PROSITE" id="PS01124"/>
    </source>
</evidence>
<gene>
    <name evidence="4" type="ordered locus">Mar181_3165</name>
</gene>
<organism evidence="4 5">
    <name type="scientific">Marinomonas posidonica (strain CECT 7376 / NCIMB 14433 / IVIA-Po-181)</name>
    <dbReference type="NCBI Taxonomy" id="491952"/>
    <lineage>
        <taxon>Bacteria</taxon>
        <taxon>Pseudomonadati</taxon>
        <taxon>Pseudomonadota</taxon>
        <taxon>Gammaproteobacteria</taxon>
        <taxon>Oceanospirillales</taxon>
        <taxon>Oceanospirillaceae</taxon>
        <taxon>Marinomonas</taxon>
    </lineage>
</organism>
<dbReference type="EMBL" id="CP002771">
    <property type="protein sequence ID" value="AEF56188.1"/>
    <property type="molecule type" value="Genomic_DNA"/>
</dbReference>
<protein>
    <submittedName>
        <fullName evidence="4">Transcriptional regulator, AraC family</fullName>
    </submittedName>
</protein>
<dbReference type="KEGG" id="mpc:Mar181_3165"/>
<evidence type="ECO:0000256" key="2">
    <source>
        <dbReference type="ARBA" id="ARBA00023163"/>
    </source>
</evidence>
<feature type="domain" description="HTH araC/xylS-type" evidence="3">
    <location>
        <begin position="216"/>
        <end position="313"/>
    </location>
</feature>
<reference evidence="4 5" key="1">
    <citation type="journal article" date="2012" name="Stand. Genomic Sci.">
        <title>Complete genome sequence of Marinomonas posidonica type strain (IVIA-Po-181(T)).</title>
        <authorList>
            <person name="Lucas-Elio P."/>
            <person name="Goodwin L."/>
            <person name="Woyke T."/>
            <person name="Pitluck S."/>
            <person name="Nolan M."/>
            <person name="Kyrpides N.C."/>
            <person name="Detter J.C."/>
            <person name="Copeland A."/>
            <person name="Lu M."/>
            <person name="Bruce D."/>
            <person name="Detter C."/>
            <person name="Tapia R."/>
            <person name="Han S."/>
            <person name="Land M.L."/>
            <person name="Ivanova N."/>
            <person name="Mikhailova N."/>
            <person name="Johnston A.W."/>
            <person name="Sanchez-Amat A."/>
        </authorList>
    </citation>
    <scope>NUCLEOTIDE SEQUENCE [LARGE SCALE GENOMIC DNA]</scope>
    <source>
        <strain evidence="5">CECT 7376 / NCIMB 14433 / IVIA-Po-181</strain>
    </source>
</reference>
<accession>F6CSN0</accession>
<dbReference type="HOGENOM" id="CLU_052345_4_2_6"/>